<comment type="pathway">
    <text evidence="1 7">Metabolic intermediate biosynthesis; chorismate biosynthesis; chorismate from D-erythrose 4-phosphate and phosphoenolpyruvate: step 6/7.</text>
</comment>
<dbReference type="Pfam" id="PF00275">
    <property type="entry name" value="EPSP_synthase"/>
    <property type="match status" value="1"/>
</dbReference>
<dbReference type="UniPathway" id="UPA00053">
    <property type="reaction ID" value="UER00089"/>
</dbReference>
<comment type="caution">
    <text evidence="9">The sequence shown here is derived from an EMBL/GenBank/DDBJ whole genome shotgun (WGS) entry which is preliminary data.</text>
</comment>
<reference evidence="9 10" key="1">
    <citation type="submission" date="2016-11" db="EMBL/GenBank/DDBJ databases">
        <title>Description of two novel members of the family Erysipelotrichaceae: Ileibacterium lipovorans gen. nov., sp. nov. and Dubosiella newyorkensis, gen. nov., sp. nov.</title>
        <authorList>
            <person name="Cox L.M."/>
            <person name="Sohn J."/>
            <person name="Tyrrell K.L."/>
            <person name="Citron D.M."/>
            <person name="Lawson P.A."/>
            <person name="Patel N.B."/>
            <person name="Iizumi T."/>
            <person name="Perez-Perez G.I."/>
            <person name="Goldstein E.J."/>
            <person name="Blaser M.J."/>
        </authorList>
    </citation>
    <scope>NUCLEOTIDE SEQUENCE [LARGE SCALE GENOMIC DNA]</scope>
    <source>
        <strain evidence="9 10">NYU-BL-A3</strain>
    </source>
</reference>
<evidence type="ECO:0000256" key="3">
    <source>
        <dbReference type="ARBA" id="ARBA00022605"/>
    </source>
</evidence>
<dbReference type="HAMAP" id="MF_00210">
    <property type="entry name" value="EPSP_synth"/>
    <property type="match status" value="1"/>
</dbReference>
<evidence type="ECO:0000256" key="2">
    <source>
        <dbReference type="ARBA" id="ARBA00009948"/>
    </source>
</evidence>
<comment type="subcellular location">
    <subcellularLocation>
        <location evidence="7">Cytoplasm</location>
    </subcellularLocation>
</comment>
<feature type="binding site" evidence="7">
    <location>
        <position position="21"/>
    </location>
    <ligand>
        <name>3-phosphoshikimate</name>
        <dbReference type="ChEBI" id="CHEBI:145989"/>
    </ligand>
</feature>
<protein>
    <recommendedName>
        <fullName evidence="7">3-phosphoshikimate 1-carboxyvinyltransferase</fullName>
        <ecNumber evidence="7">2.5.1.19</ecNumber>
    </recommendedName>
    <alternativeName>
        <fullName evidence="7">5-enolpyruvylshikimate-3-phosphate synthase</fullName>
        <shortName evidence="7">EPSP synthase</shortName>
        <shortName evidence="7">EPSPS</shortName>
    </alternativeName>
</protein>
<feature type="binding site" evidence="7">
    <location>
        <position position="168"/>
    </location>
    <ligand>
        <name>3-phosphoshikimate</name>
        <dbReference type="ChEBI" id="CHEBI:145989"/>
    </ligand>
</feature>
<name>A0A1U7NFW9_9FIRM</name>
<feature type="binding site" evidence="7">
    <location>
        <position position="98"/>
    </location>
    <ligand>
        <name>phosphoenolpyruvate</name>
        <dbReference type="ChEBI" id="CHEBI:58702"/>
    </ligand>
</feature>
<dbReference type="PANTHER" id="PTHR21090">
    <property type="entry name" value="AROM/DEHYDROQUINATE SYNTHASE"/>
    <property type="match status" value="1"/>
</dbReference>
<dbReference type="GO" id="GO:0003866">
    <property type="term" value="F:3-phosphoshikimate 1-carboxyvinyltransferase activity"/>
    <property type="evidence" value="ECO:0007669"/>
    <property type="project" value="UniProtKB-UniRule"/>
</dbReference>
<organism evidence="9 10">
    <name type="scientific">Ileibacterium valens</name>
    <dbReference type="NCBI Taxonomy" id="1862668"/>
    <lineage>
        <taxon>Bacteria</taxon>
        <taxon>Bacillati</taxon>
        <taxon>Bacillota</taxon>
        <taxon>Erysipelotrichia</taxon>
        <taxon>Erysipelotrichales</taxon>
        <taxon>Erysipelotrichaceae</taxon>
        <taxon>Ileibacterium</taxon>
    </lineage>
</organism>
<gene>
    <name evidence="7" type="primary">aroA</name>
    <name evidence="9" type="ORF">BO222_06540</name>
</gene>
<evidence type="ECO:0000256" key="6">
    <source>
        <dbReference type="ARBA" id="ARBA00044633"/>
    </source>
</evidence>
<feature type="binding site" evidence="7">
    <location>
        <position position="169"/>
    </location>
    <ligand>
        <name>phosphoenolpyruvate</name>
        <dbReference type="ChEBI" id="CHEBI:58702"/>
    </ligand>
</feature>
<evidence type="ECO:0000256" key="5">
    <source>
        <dbReference type="ARBA" id="ARBA00023141"/>
    </source>
</evidence>
<sequence length="439" mass="48022">MNILIKPSQTGGSITPPSSKSLLHRALICAGLASGKSTISSLSCSRDIEATISCLNALGIKIQTVQKEEDGKKFTFEVEGSDVALRNFPAVLDAYESGSTLRFLIPIAASSASSVTFTGQPSLMIRPMKIYDELFKEQGLLFNQNGQTIEIKGPLKATHYTIDGNVSSQFISGMLMAAPLLEQGKKETSLSITPPYQSRSYTNLTASMMKKFGVTVQEPDELSYVVQADQSYQPKALQVESDYSQMAFFGVLGAIQNSITCMNMNPNSAQGDKVILKFLKQAGAKLTWNDQSVCIESAKSQNLTLKPCVMDLADCPDLGPILCVLAAYTPGTTRLIHASRLRYKECDRIAAMEEELRKWGVNINSDEDSITIQGKETYSCDHLVEVDSHNDHRIVMAMAIFGACADSDSLIHNAQAIKKSYPLFFEDFKKVKGDASVWN</sequence>
<dbReference type="InterPro" id="IPR001986">
    <property type="entry name" value="Enolpyruvate_Tfrase_dom"/>
</dbReference>
<dbReference type="RefSeq" id="WP_075819496.1">
    <property type="nucleotide sequence ID" value="NZ_CAOUMU010000028.1"/>
</dbReference>
<comment type="subunit">
    <text evidence="7">Monomer.</text>
</comment>
<dbReference type="GO" id="GO:0009423">
    <property type="term" value="P:chorismate biosynthetic process"/>
    <property type="evidence" value="ECO:0007669"/>
    <property type="project" value="UniProtKB-UniRule"/>
</dbReference>
<feature type="binding site" evidence="7">
    <location>
        <position position="20"/>
    </location>
    <ligand>
        <name>3-phosphoshikimate</name>
        <dbReference type="ChEBI" id="CHEBI:145989"/>
    </ligand>
</feature>
<feature type="binding site" evidence="7">
    <location>
        <position position="167"/>
    </location>
    <ligand>
        <name>3-phosphoshikimate</name>
        <dbReference type="ChEBI" id="CHEBI:145989"/>
    </ligand>
</feature>
<feature type="binding site" evidence="7">
    <location>
        <position position="393"/>
    </location>
    <ligand>
        <name>phosphoenolpyruvate</name>
        <dbReference type="ChEBI" id="CHEBI:58702"/>
    </ligand>
</feature>
<keyword evidence="4 7" id="KW-0808">Transferase</keyword>
<dbReference type="GO" id="GO:0009073">
    <property type="term" value="P:aromatic amino acid family biosynthetic process"/>
    <property type="evidence" value="ECO:0007669"/>
    <property type="project" value="UniProtKB-KW"/>
</dbReference>
<dbReference type="EC" id="2.5.1.19" evidence="7"/>
<feature type="domain" description="Enolpyruvate transferase" evidence="8">
    <location>
        <begin position="7"/>
        <end position="427"/>
    </location>
</feature>
<dbReference type="GO" id="GO:0008652">
    <property type="term" value="P:amino acid biosynthetic process"/>
    <property type="evidence" value="ECO:0007669"/>
    <property type="project" value="UniProtKB-KW"/>
</dbReference>
<proteinExistence type="inferred from homology"/>
<dbReference type="GeneID" id="82202857"/>
<keyword evidence="10" id="KW-1185">Reference proteome</keyword>
<evidence type="ECO:0000256" key="7">
    <source>
        <dbReference type="HAMAP-Rule" id="MF_00210"/>
    </source>
</evidence>
<evidence type="ECO:0000256" key="1">
    <source>
        <dbReference type="ARBA" id="ARBA00004811"/>
    </source>
</evidence>
<evidence type="ECO:0000313" key="10">
    <source>
        <dbReference type="Proteomes" id="UP000186341"/>
    </source>
</evidence>
<feature type="binding site" evidence="7">
    <location>
        <position position="348"/>
    </location>
    <ligand>
        <name>phosphoenolpyruvate</name>
        <dbReference type="ChEBI" id="CHEBI:58702"/>
    </ligand>
</feature>
<feature type="binding site" evidence="7">
    <location>
        <position position="20"/>
    </location>
    <ligand>
        <name>phosphoenolpyruvate</name>
        <dbReference type="ChEBI" id="CHEBI:58702"/>
    </ligand>
</feature>
<feature type="binding site" evidence="7">
    <location>
        <position position="169"/>
    </location>
    <ligand>
        <name>3-phosphoshikimate</name>
        <dbReference type="ChEBI" id="CHEBI:145989"/>
    </ligand>
</feature>
<evidence type="ECO:0000256" key="4">
    <source>
        <dbReference type="ARBA" id="ARBA00022679"/>
    </source>
</evidence>
<comment type="caution">
    <text evidence="7">Lacks conserved residue(s) required for the propagation of feature annotation.</text>
</comment>
<feature type="binding site" evidence="7">
    <location>
        <position position="344"/>
    </location>
    <ligand>
        <name>3-phosphoshikimate</name>
        <dbReference type="ChEBI" id="CHEBI:145989"/>
    </ligand>
</feature>
<dbReference type="PANTHER" id="PTHR21090:SF5">
    <property type="entry name" value="PENTAFUNCTIONAL AROM POLYPEPTIDE"/>
    <property type="match status" value="1"/>
</dbReference>
<feature type="binding site" evidence="7">
    <location>
        <position position="317"/>
    </location>
    <ligand>
        <name>3-phosphoshikimate</name>
        <dbReference type="ChEBI" id="CHEBI:145989"/>
    </ligand>
</feature>
<dbReference type="SUPFAM" id="SSF55205">
    <property type="entry name" value="EPT/RTPC-like"/>
    <property type="match status" value="1"/>
</dbReference>
<dbReference type="GO" id="GO:0005737">
    <property type="term" value="C:cytoplasm"/>
    <property type="evidence" value="ECO:0007669"/>
    <property type="project" value="UniProtKB-SubCell"/>
</dbReference>
<evidence type="ECO:0000313" key="9">
    <source>
        <dbReference type="EMBL" id="OLU39537.1"/>
    </source>
</evidence>
<keyword evidence="3 7" id="KW-0028">Amino-acid biosynthesis</keyword>
<feature type="binding site" evidence="7">
    <location>
        <position position="126"/>
    </location>
    <ligand>
        <name>phosphoenolpyruvate</name>
        <dbReference type="ChEBI" id="CHEBI:58702"/>
    </ligand>
</feature>
<accession>A0A1U7NFW9</accession>
<feature type="binding site" evidence="7">
    <location>
        <position position="419"/>
    </location>
    <ligand>
        <name>phosphoenolpyruvate</name>
        <dbReference type="ChEBI" id="CHEBI:58702"/>
    </ligand>
</feature>
<evidence type="ECO:0000259" key="8">
    <source>
        <dbReference type="Pfam" id="PF00275"/>
    </source>
</evidence>
<feature type="binding site" evidence="7">
    <location>
        <position position="25"/>
    </location>
    <ligand>
        <name>3-phosphoshikimate</name>
        <dbReference type="ChEBI" id="CHEBI:145989"/>
    </ligand>
</feature>
<dbReference type="NCBIfam" id="TIGR01356">
    <property type="entry name" value="aroA"/>
    <property type="match status" value="1"/>
</dbReference>
<keyword evidence="5 7" id="KW-0057">Aromatic amino acid biosynthesis</keyword>
<comment type="function">
    <text evidence="7">Catalyzes the transfer of the enolpyruvyl moiety of phosphoenolpyruvate (PEP) to the 5-hydroxyl of shikimate-3-phosphate (S3P) to produce enolpyruvyl shikimate-3-phosphate and inorganic phosphate.</text>
</comment>
<dbReference type="Gene3D" id="3.65.10.10">
    <property type="entry name" value="Enolpyruvate transferase domain"/>
    <property type="match status" value="2"/>
</dbReference>
<feature type="active site" description="Proton acceptor" evidence="7">
    <location>
        <position position="317"/>
    </location>
</feature>
<comment type="catalytic activity">
    <reaction evidence="6">
        <text>3-phosphoshikimate + phosphoenolpyruvate = 5-O-(1-carboxyvinyl)-3-phosphoshikimate + phosphate</text>
        <dbReference type="Rhea" id="RHEA:21256"/>
        <dbReference type="ChEBI" id="CHEBI:43474"/>
        <dbReference type="ChEBI" id="CHEBI:57701"/>
        <dbReference type="ChEBI" id="CHEBI:58702"/>
        <dbReference type="ChEBI" id="CHEBI:145989"/>
        <dbReference type="EC" id="2.5.1.19"/>
    </reaction>
    <physiologicalReaction direction="left-to-right" evidence="6">
        <dbReference type="Rhea" id="RHEA:21257"/>
    </physiologicalReaction>
</comment>
<feature type="binding site" evidence="7">
    <location>
        <position position="198"/>
    </location>
    <ligand>
        <name>3-phosphoshikimate</name>
        <dbReference type="ChEBI" id="CHEBI:145989"/>
    </ligand>
</feature>
<dbReference type="CDD" id="cd01556">
    <property type="entry name" value="EPSP_synthase"/>
    <property type="match status" value="1"/>
</dbReference>
<dbReference type="EMBL" id="MPJW01000133">
    <property type="protein sequence ID" value="OLU39537.1"/>
    <property type="molecule type" value="Genomic_DNA"/>
</dbReference>
<dbReference type="PIRSF" id="PIRSF000505">
    <property type="entry name" value="EPSPS"/>
    <property type="match status" value="1"/>
</dbReference>
<dbReference type="AlphaFoldDB" id="A0A1U7NFW9"/>
<comment type="similarity">
    <text evidence="2 7">Belongs to the EPSP synthase family.</text>
</comment>
<dbReference type="InterPro" id="IPR006264">
    <property type="entry name" value="EPSP_synthase"/>
</dbReference>
<dbReference type="InterPro" id="IPR013792">
    <property type="entry name" value="RNA3'P_cycl/enolpyr_Trfase_a/b"/>
</dbReference>
<dbReference type="Proteomes" id="UP000186341">
    <property type="component" value="Unassembled WGS sequence"/>
</dbReference>
<keyword evidence="7" id="KW-0963">Cytoplasm</keyword>
<dbReference type="InterPro" id="IPR036968">
    <property type="entry name" value="Enolpyruvate_Tfrase_sf"/>
</dbReference>
<dbReference type="OrthoDB" id="9809920at2"/>